<evidence type="ECO:0000259" key="13">
    <source>
        <dbReference type="PROSITE" id="PS52039"/>
    </source>
</evidence>
<evidence type="ECO:0000256" key="9">
    <source>
        <dbReference type="ARBA" id="ARBA00032235"/>
    </source>
</evidence>
<dbReference type="SMART" id="SM00493">
    <property type="entry name" value="TOPRIM"/>
    <property type="match status" value="1"/>
</dbReference>
<dbReference type="GO" id="GO:0006310">
    <property type="term" value="P:DNA recombination"/>
    <property type="evidence" value="ECO:0007669"/>
    <property type="project" value="TreeGrafter"/>
</dbReference>
<feature type="domain" description="Topo IA-type catalytic" evidence="13">
    <location>
        <begin position="142"/>
        <end position="595"/>
    </location>
</feature>
<evidence type="ECO:0000313" key="14">
    <source>
        <dbReference type="EMBL" id="KAA5612644.1"/>
    </source>
</evidence>
<comment type="catalytic activity">
    <reaction evidence="1">
        <text>ATP-independent breakage of single-stranded DNA, followed by passage and rejoining.</text>
        <dbReference type="EC" id="5.6.2.1"/>
    </reaction>
</comment>
<keyword evidence="6 14" id="KW-0413">Isomerase</keyword>
<evidence type="ECO:0000256" key="5">
    <source>
        <dbReference type="ARBA" id="ARBA00023125"/>
    </source>
</evidence>
<dbReference type="PANTHER" id="PTHR11390">
    <property type="entry name" value="PROKARYOTIC DNA TOPOISOMERASE"/>
    <property type="match status" value="1"/>
</dbReference>
<evidence type="ECO:0000256" key="11">
    <source>
        <dbReference type="SAM" id="MobiDB-lite"/>
    </source>
</evidence>
<gene>
    <name evidence="14" type="ORF">F1189_09090</name>
</gene>
<dbReference type="SMART" id="SM00437">
    <property type="entry name" value="TOP1Ac"/>
    <property type="match status" value="1"/>
</dbReference>
<sequence length="731" mass="79701">MADQIVITEKTSQARDVRAAVGNRYGPILPAEGHLFDLVEPEDVVPEWKRWAPVLLRPEGLYATRPAAGGNKPSKLKAIREALRTAKRVWLATDCDREGQLIGQEILEHYRYRGVVMRVMFTAQDPQSIRDAFARAKPNAEYARLYAAAVARRQADQIYNLSLTRTATVTFARGARSVIGVGRVKTPTLAIVCRRELEIRAFVPQAYYEVVATAQAEAGPVRLRHAPKERILKRAEAEAIAALAEGFTGPLVLRVEDKRQAPPRLFDLPSLQKLCGARFAWSAAHTLEVAQELYDGQGKKIITYPRAETRYLPESLIPDVPRIVAGLRVGRAFSAIPVPEPPLVRRGAAGPFHDKGLAGASHHAVIPNVNTVGDLPQVWPRLSGDERRLFDIIARAYLAAMMPDFRYRQTTVTLDVRGHLFGVTGRQPIELGWRAAFPDWQPPGEKGEEAQLLPALRDGETVTLRDAAVEDKETRPPPRYNEGTLIEAMQNAWRFVADEALQARLKEAKGIGTPATRAEIIRGLKAQDFLVADGKAIVPTERGLALFAVLQRADAALVDPGVTAQMECLLDQVLTGQQEMMQAIDAVCTQASRIIGRLCQGLPQGVASPDAALLATVAPGAGTAGSPRARKPRRRRVKADQEATAAPPARKAKRATSRARRPGPAGTVPAPVANAPTPETSDAETPLRIPFGNKEIAFRLGARYRAGGWYAPPGVDLAGFRERGWLGAPSG</sequence>
<dbReference type="PROSITE" id="PS50880">
    <property type="entry name" value="TOPRIM"/>
    <property type="match status" value="1"/>
</dbReference>
<dbReference type="EC" id="5.6.2.1" evidence="3"/>
<dbReference type="GO" id="GO:0006265">
    <property type="term" value="P:DNA topological change"/>
    <property type="evidence" value="ECO:0007669"/>
    <property type="project" value="InterPro"/>
</dbReference>
<evidence type="ECO:0000256" key="10">
    <source>
        <dbReference type="ARBA" id="ARBA00032877"/>
    </source>
</evidence>
<dbReference type="Gene3D" id="2.70.20.10">
    <property type="entry name" value="Topoisomerase I, domain 3"/>
    <property type="match status" value="1"/>
</dbReference>
<dbReference type="InterPro" id="IPR013825">
    <property type="entry name" value="Topo_IA_cen_sub2"/>
</dbReference>
<dbReference type="AlphaFoldDB" id="A0A5M6IWE3"/>
<evidence type="ECO:0000256" key="4">
    <source>
        <dbReference type="ARBA" id="ARBA00023029"/>
    </source>
</evidence>
<evidence type="ECO:0000256" key="2">
    <source>
        <dbReference type="ARBA" id="ARBA00009446"/>
    </source>
</evidence>
<comment type="caution">
    <text evidence="14">The sequence shown here is derived from an EMBL/GenBank/DDBJ whole genome shotgun (WGS) entry which is preliminary data.</text>
</comment>
<dbReference type="InterPro" id="IPR003601">
    <property type="entry name" value="Topo_IA_2"/>
</dbReference>
<evidence type="ECO:0000313" key="15">
    <source>
        <dbReference type="Proteomes" id="UP000325255"/>
    </source>
</evidence>
<dbReference type="InterPro" id="IPR000380">
    <property type="entry name" value="Topo_IA"/>
</dbReference>
<reference evidence="14 15" key="1">
    <citation type="submission" date="2019-09" db="EMBL/GenBank/DDBJ databases">
        <title>Genome sequence of Rhodovastum atsumiense, a diverse member of the Acetobacteraceae family of non-sulfur purple photosynthetic bacteria.</title>
        <authorList>
            <person name="Meyer T."/>
            <person name="Kyndt J."/>
        </authorList>
    </citation>
    <scope>NUCLEOTIDE SEQUENCE [LARGE SCALE GENOMIC DNA]</scope>
    <source>
        <strain evidence="14 15">DSM 21279</strain>
    </source>
</reference>
<feature type="compositionally biased region" description="Basic residues" evidence="11">
    <location>
        <begin position="628"/>
        <end position="637"/>
    </location>
</feature>
<dbReference type="PROSITE" id="PS52039">
    <property type="entry name" value="TOPO_IA_2"/>
    <property type="match status" value="1"/>
</dbReference>
<proteinExistence type="inferred from homology"/>
<dbReference type="Proteomes" id="UP000325255">
    <property type="component" value="Unassembled WGS sequence"/>
</dbReference>
<evidence type="ECO:0000256" key="6">
    <source>
        <dbReference type="ARBA" id="ARBA00023235"/>
    </source>
</evidence>
<dbReference type="Gene3D" id="1.10.290.10">
    <property type="entry name" value="Topoisomerase I, domain 4"/>
    <property type="match status" value="1"/>
</dbReference>
<dbReference type="PRINTS" id="PR00417">
    <property type="entry name" value="PRTPISMRASEI"/>
</dbReference>
<dbReference type="SUPFAM" id="SSF56712">
    <property type="entry name" value="Prokaryotic type I DNA topoisomerase"/>
    <property type="match status" value="1"/>
</dbReference>
<dbReference type="CDD" id="cd01028">
    <property type="entry name" value="TOPRIM_TopoIA"/>
    <property type="match status" value="1"/>
</dbReference>
<dbReference type="InterPro" id="IPR006171">
    <property type="entry name" value="TOPRIM_dom"/>
</dbReference>
<name>A0A5M6IWE3_9PROT</name>
<evidence type="ECO:0000256" key="3">
    <source>
        <dbReference type="ARBA" id="ARBA00012891"/>
    </source>
</evidence>
<evidence type="ECO:0000256" key="7">
    <source>
        <dbReference type="ARBA" id="ARBA00030003"/>
    </source>
</evidence>
<dbReference type="InterPro" id="IPR003602">
    <property type="entry name" value="Topo_IA_DNA-bd_dom"/>
</dbReference>
<dbReference type="GO" id="GO:0043597">
    <property type="term" value="C:cytoplasmic replication fork"/>
    <property type="evidence" value="ECO:0007669"/>
    <property type="project" value="TreeGrafter"/>
</dbReference>
<keyword evidence="5" id="KW-0238">DNA-binding</keyword>
<dbReference type="Pfam" id="PF01131">
    <property type="entry name" value="Topoisom_bac"/>
    <property type="match status" value="1"/>
</dbReference>
<feature type="compositionally biased region" description="Low complexity" evidence="11">
    <location>
        <begin position="662"/>
        <end position="678"/>
    </location>
</feature>
<dbReference type="InterPro" id="IPR013826">
    <property type="entry name" value="Topo_IA_cen_sub3"/>
</dbReference>
<evidence type="ECO:0000259" key="12">
    <source>
        <dbReference type="PROSITE" id="PS50880"/>
    </source>
</evidence>
<evidence type="ECO:0000256" key="1">
    <source>
        <dbReference type="ARBA" id="ARBA00000213"/>
    </source>
</evidence>
<evidence type="ECO:0000256" key="8">
    <source>
        <dbReference type="ARBA" id="ARBA00031985"/>
    </source>
</evidence>
<organism evidence="14 15">
    <name type="scientific">Rhodovastum atsumiense</name>
    <dbReference type="NCBI Taxonomy" id="504468"/>
    <lineage>
        <taxon>Bacteria</taxon>
        <taxon>Pseudomonadati</taxon>
        <taxon>Pseudomonadota</taxon>
        <taxon>Alphaproteobacteria</taxon>
        <taxon>Acetobacterales</taxon>
        <taxon>Acetobacteraceae</taxon>
        <taxon>Rhodovastum</taxon>
    </lineage>
</organism>
<dbReference type="GO" id="GO:0006281">
    <property type="term" value="P:DNA repair"/>
    <property type="evidence" value="ECO:0007669"/>
    <property type="project" value="TreeGrafter"/>
</dbReference>
<feature type="region of interest" description="Disordered" evidence="11">
    <location>
        <begin position="618"/>
        <end position="688"/>
    </location>
</feature>
<dbReference type="RefSeq" id="WP_150040413.1">
    <property type="nucleotide sequence ID" value="NZ_VWPK01000011.1"/>
</dbReference>
<dbReference type="SMART" id="SM00436">
    <property type="entry name" value="TOP1Bc"/>
    <property type="match status" value="1"/>
</dbReference>
<dbReference type="InterPro" id="IPR013497">
    <property type="entry name" value="Topo_IA_cen"/>
</dbReference>
<keyword evidence="15" id="KW-1185">Reference proteome</keyword>
<comment type="similarity">
    <text evidence="2">Belongs to the type IA topoisomerase family.</text>
</comment>
<feature type="compositionally biased region" description="Basic residues" evidence="11">
    <location>
        <begin position="650"/>
        <end position="661"/>
    </location>
</feature>
<feature type="domain" description="Toprim" evidence="12">
    <location>
        <begin position="3"/>
        <end position="127"/>
    </location>
</feature>
<dbReference type="Gene3D" id="1.10.460.10">
    <property type="entry name" value="Topoisomerase I, domain 2"/>
    <property type="match status" value="1"/>
</dbReference>
<dbReference type="PANTHER" id="PTHR11390:SF21">
    <property type="entry name" value="DNA TOPOISOMERASE 3-ALPHA"/>
    <property type="match status" value="1"/>
</dbReference>
<protein>
    <recommendedName>
        <fullName evidence="3">DNA topoisomerase</fullName>
        <ecNumber evidence="3">5.6.2.1</ecNumber>
    </recommendedName>
    <alternativeName>
        <fullName evidence="10">Omega-protein</fullName>
    </alternativeName>
    <alternativeName>
        <fullName evidence="9">Relaxing enzyme</fullName>
    </alternativeName>
    <alternativeName>
        <fullName evidence="7">Swivelase</fullName>
    </alternativeName>
    <alternativeName>
        <fullName evidence="8">Untwisting enzyme</fullName>
    </alternativeName>
</protein>
<keyword evidence="4" id="KW-0799">Topoisomerase</keyword>
<dbReference type="EMBL" id="VWPK01000011">
    <property type="protein sequence ID" value="KAA5612644.1"/>
    <property type="molecule type" value="Genomic_DNA"/>
</dbReference>
<dbReference type="OrthoDB" id="9803554at2"/>
<dbReference type="InterPro" id="IPR013824">
    <property type="entry name" value="Topo_IA_cen_sub1"/>
</dbReference>
<dbReference type="GO" id="GO:0003677">
    <property type="term" value="F:DNA binding"/>
    <property type="evidence" value="ECO:0007669"/>
    <property type="project" value="UniProtKB-KW"/>
</dbReference>
<accession>A0A5M6IWE3</accession>
<dbReference type="GO" id="GO:0003917">
    <property type="term" value="F:DNA topoisomerase type I (single strand cut, ATP-independent) activity"/>
    <property type="evidence" value="ECO:0007669"/>
    <property type="project" value="UniProtKB-EC"/>
</dbReference>
<dbReference type="InterPro" id="IPR023405">
    <property type="entry name" value="Topo_IA_core_domain"/>
</dbReference>
<dbReference type="Pfam" id="PF01751">
    <property type="entry name" value="Toprim"/>
    <property type="match status" value="1"/>
</dbReference>
<dbReference type="Gene3D" id="3.40.50.140">
    <property type="match status" value="1"/>
</dbReference>